<dbReference type="GO" id="GO:0006629">
    <property type="term" value="P:lipid metabolic process"/>
    <property type="evidence" value="ECO:0007669"/>
    <property type="project" value="InterPro"/>
</dbReference>
<keyword evidence="1" id="KW-0732">Signal</keyword>
<dbReference type="EnsemblMetazoa" id="CLYHEMT000354.1">
    <property type="protein sequence ID" value="CLYHEMP000354.1"/>
    <property type="gene ID" value="CLYHEMG000354"/>
</dbReference>
<dbReference type="Pfam" id="PF02450">
    <property type="entry name" value="LCAT"/>
    <property type="match status" value="1"/>
</dbReference>
<evidence type="ECO:0000313" key="3">
    <source>
        <dbReference type="Proteomes" id="UP000594262"/>
    </source>
</evidence>
<proteinExistence type="predicted"/>
<protein>
    <submittedName>
        <fullName evidence="2">Uncharacterized protein</fullName>
    </submittedName>
</protein>
<dbReference type="OrthoDB" id="190846at2759"/>
<name>A0A7M5UF43_9CNID</name>
<reference evidence="2" key="1">
    <citation type="submission" date="2021-01" db="UniProtKB">
        <authorList>
            <consortium name="EnsemblMetazoa"/>
        </authorList>
    </citation>
    <scope>IDENTIFICATION</scope>
</reference>
<accession>A0A7M5UF43</accession>
<dbReference type="Gene3D" id="3.40.50.1820">
    <property type="entry name" value="alpha/beta hydrolase"/>
    <property type="match status" value="1"/>
</dbReference>
<feature type="signal peptide" evidence="1">
    <location>
        <begin position="1"/>
        <end position="24"/>
    </location>
</feature>
<feature type="chain" id="PRO_5029583102" evidence="1">
    <location>
        <begin position="25"/>
        <end position="405"/>
    </location>
</feature>
<keyword evidence="3" id="KW-1185">Reference proteome</keyword>
<dbReference type="GO" id="GO:0008374">
    <property type="term" value="F:O-acyltransferase activity"/>
    <property type="evidence" value="ECO:0007669"/>
    <property type="project" value="InterPro"/>
</dbReference>
<sequence length="405" mass="46035">MQWISNSFPTFFIVLVIVVDVSIAKSPIILIPGTGGNRLEAKLTGKKWKPAWYCLSSTITFYTLWFDLTAPFPGFTKCWADNIRLEWDLEKMTTSDVQGVETKVPEFGRTESVEYLDSVGVIPYMKSLVEYFVTMGYERNKEIRAAPYDFRYSPDTTPHNYFNELKDLIEETYVLNNNEAVTLITHSYGGLMTLYFLNKVSKSWKKKFIKQWIALAAPFGGSILETLVYASGFVDKKLERVIEPLDVRAGQRSFTSNLVLLPSRFAWSDDYVFAQISNKTFIISNISGYLDQVGFHEGTLMMEQIVNNTELMKMSPGVPISCFYGNKLNSTVNRLIFDKSGFPDHPIGFEYGHGDGSVNLESLVLCEMFADLQKENVTIHELPDVGHLDILENEELFSTIESMVI</sequence>
<dbReference type="GeneID" id="136806577"/>
<dbReference type="SUPFAM" id="SSF53474">
    <property type="entry name" value="alpha/beta-Hydrolases"/>
    <property type="match status" value="1"/>
</dbReference>
<dbReference type="InterPro" id="IPR003386">
    <property type="entry name" value="LACT/PDAT_acylTrfase"/>
</dbReference>
<evidence type="ECO:0000313" key="2">
    <source>
        <dbReference type="EnsemblMetazoa" id="CLYHEMP000354.1"/>
    </source>
</evidence>
<organism evidence="2 3">
    <name type="scientific">Clytia hemisphaerica</name>
    <dbReference type="NCBI Taxonomy" id="252671"/>
    <lineage>
        <taxon>Eukaryota</taxon>
        <taxon>Metazoa</taxon>
        <taxon>Cnidaria</taxon>
        <taxon>Hydrozoa</taxon>
        <taxon>Hydroidolina</taxon>
        <taxon>Leptothecata</taxon>
        <taxon>Obeliida</taxon>
        <taxon>Clytiidae</taxon>
        <taxon>Clytia</taxon>
    </lineage>
</organism>
<dbReference type="AlphaFoldDB" id="A0A7M5UF43"/>
<dbReference type="RefSeq" id="XP_066919270.1">
    <property type="nucleotide sequence ID" value="XM_067063169.1"/>
</dbReference>
<evidence type="ECO:0000256" key="1">
    <source>
        <dbReference type="SAM" id="SignalP"/>
    </source>
</evidence>
<dbReference type="InterPro" id="IPR029058">
    <property type="entry name" value="AB_hydrolase_fold"/>
</dbReference>
<dbReference type="PANTHER" id="PTHR11440">
    <property type="entry name" value="LECITHIN-CHOLESTEROL ACYLTRANSFERASE-RELATED"/>
    <property type="match status" value="1"/>
</dbReference>
<dbReference type="Proteomes" id="UP000594262">
    <property type="component" value="Unplaced"/>
</dbReference>